<dbReference type="InterPro" id="IPR039505">
    <property type="entry name" value="DRC1/2_N"/>
</dbReference>
<evidence type="ECO:0000313" key="14">
    <source>
        <dbReference type="Proteomes" id="UP000749559"/>
    </source>
</evidence>
<evidence type="ECO:0000256" key="4">
    <source>
        <dbReference type="ARBA" id="ARBA00023054"/>
    </source>
</evidence>
<reference evidence="13" key="1">
    <citation type="submission" date="2022-03" db="EMBL/GenBank/DDBJ databases">
        <authorList>
            <person name="Martin C."/>
        </authorList>
    </citation>
    <scope>NUCLEOTIDE SEQUENCE</scope>
</reference>
<dbReference type="Pfam" id="PF14775">
    <property type="entry name" value="NYD-SP28_assoc"/>
    <property type="match status" value="1"/>
</dbReference>
<dbReference type="PANTHER" id="PTHR21625:SF0">
    <property type="entry name" value="DYNEIN REGULATORY COMPLEX SUBUNIT 2"/>
    <property type="match status" value="1"/>
</dbReference>
<evidence type="ECO:0000256" key="9">
    <source>
        <dbReference type="ARBA" id="ARBA00038424"/>
    </source>
</evidence>
<dbReference type="GO" id="GO:0060285">
    <property type="term" value="P:cilium-dependent cell motility"/>
    <property type="evidence" value="ECO:0007669"/>
    <property type="project" value="TreeGrafter"/>
</dbReference>
<keyword evidence="5" id="KW-0969">Cilium</keyword>
<evidence type="ECO:0000256" key="10">
    <source>
        <dbReference type="ARBA" id="ARBA00040899"/>
    </source>
</evidence>
<evidence type="ECO:0000256" key="3">
    <source>
        <dbReference type="ARBA" id="ARBA00022846"/>
    </source>
</evidence>
<dbReference type="EMBL" id="CAIIXF020000012">
    <property type="protein sequence ID" value="CAH1801399.1"/>
    <property type="molecule type" value="Genomic_DNA"/>
</dbReference>
<organism evidence="13 14">
    <name type="scientific">Owenia fusiformis</name>
    <name type="common">Polychaete worm</name>
    <dbReference type="NCBI Taxonomy" id="6347"/>
    <lineage>
        <taxon>Eukaryota</taxon>
        <taxon>Metazoa</taxon>
        <taxon>Spiralia</taxon>
        <taxon>Lophotrochozoa</taxon>
        <taxon>Annelida</taxon>
        <taxon>Polychaeta</taxon>
        <taxon>Sedentaria</taxon>
        <taxon>Canalipalpata</taxon>
        <taxon>Sabellida</taxon>
        <taxon>Oweniida</taxon>
        <taxon>Oweniidae</taxon>
        <taxon>Owenia</taxon>
    </lineage>
</organism>
<protein>
    <recommendedName>
        <fullName evidence="10">Dynein regulatory complex subunit 2</fullName>
    </recommendedName>
    <alternativeName>
        <fullName evidence="11">Coiled-coil domain-containing protein 65</fullName>
    </alternativeName>
</protein>
<keyword evidence="2" id="KW-0963">Cytoplasm</keyword>
<keyword evidence="7" id="KW-0966">Cell projection</keyword>
<dbReference type="GO" id="GO:0005858">
    <property type="term" value="C:axonemal dynein complex"/>
    <property type="evidence" value="ECO:0007669"/>
    <property type="project" value="InterPro"/>
</dbReference>
<name>A0A8J1TJX5_OWEFU</name>
<evidence type="ECO:0000256" key="2">
    <source>
        <dbReference type="ARBA" id="ARBA00022490"/>
    </source>
</evidence>
<dbReference type="GO" id="GO:0070286">
    <property type="term" value="P:axonemal dynein complex assembly"/>
    <property type="evidence" value="ECO:0007669"/>
    <property type="project" value="InterPro"/>
</dbReference>
<keyword evidence="6" id="KW-0206">Cytoskeleton</keyword>
<evidence type="ECO:0000256" key="11">
    <source>
        <dbReference type="ARBA" id="ARBA00041517"/>
    </source>
</evidence>
<evidence type="ECO:0000256" key="8">
    <source>
        <dbReference type="ARBA" id="ARBA00037841"/>
    </source>
</evidence>
<evidence type="ECO:0000256" key="5">
    <source>
        <dbReference type="ARBA" id="ARBA00023069"/>
    </source>
</evidence>
<dbReference type="InterPro" id="IPR029440">
    <property type="entry name" value="DRC1_C"/>
</dbReference>
<comment type="subcellular location">
    <subcellularLocation>
        <location evidence="1">Cytoplasm</location>
        <location evidence="1">Cytoskeleton</location>
        <location evidence="1">Flagellum axoneme</location>
    </subcellularLocation>
    <subcellularLocation>
        <location evidence="8">Cytoplasm</location>
        <location evidence="8">Cytoskeleton</location>
        <location evidence="8">Flagellum basal body</location>
    </subcellularLocation>
</comment>
<dbReference type="PANTHER" id="PTHR21625">
    <property type="entry name" value="NYD-SP28 PROTEIN"/>
    <property type="match status" value="1"/>
</dbReference>
<keyword evidence="4" id="KW-0175">Coiled coil</keyword>
<proteinExistence type="inferred from homology"/>
<evidence type="ECO:0000256" key="6">
    <source>
        <dbReference type="ARBA" id="ARBA00023212"/>
    </source>
</evidence>
<accession>A0A8J1TJX5</accession>
<dbReference type="Proteomes" id="UP000749559">
    <property type="component" value="Unassembled WGS sequence"/>
</dbReference>
<sequence>MAGKKKKKSGKLAKMTEEERILYLEQQRLAEEEMRKKKEDMLTQFLKDKLAKEEKASRFNLNKLNNQWRNIMREAKSKELKKEIEILSQTFERVVDRKESVIKSLAKDLLEAEEQYSMALRSHLQNIDGLIDLQKQRLHTLQEEYHVELDVLKEEFDTEREMMIEQHTKEMTDLQDVVFAMEQNNQERETDAKGEFQSMRDEIKNKNLEEKHALRVQLETAVEDLWYQFQQALKNYNETTEERKNAFEQLKLKDEKSAKEIEMQMRKLQRIADHIAQLKSKMTANAKECEERNKQLREEREMMQAHFQQLKGQMNKLREIEREKLTKLTLESNTAIKESKRKAEKGERILRLAEMCRKMETEEEKVLPFYASSLTEEEQGDVEAAVTEAPSEPLAAVMHEYTSLENFWKRYNKTLLDKVALDKEKSTLLNENTTLRTLLKQYLDGISVNDEILSQVNPLFVVNQKTNVKLNVPVHDPRVQRPSKTVVEAAHVVQHILPS</sequence>
<evidence type="ECO:0000313" key="13">
    <source>
        <dbReference type="EMBL" id="CAH1801399.1"/>
    </source>
</evidence>
<comment type="similarity">
    <text evidence="9">Belongs to the DRC2 family.</text>
</comment>
<evidence type="ECO:0000256" key="12">
    <source>
        <dbReference type="ARBA" id="ARBA00045865"/>
    </source>
</evidence>
<dbReference type="AlphaFoldDB" id="A0A8J1TJX5"/>
<evidence type="ECO:0000256" key="7">
    <source>
        <dbReference type="ARBA" id="ARBA00023273"/>
    </source>
</evidence>
<evidence type="ECO:0000256" key="1">
    <source>
        <dbReference type="ARBA" id="ARBA00004611"/>
    </source>
</evidence>
<keyword evidence="3" id="KW-0282">Flagellum</keyword>
<dbReference type="Pfam" id="PF14772">
    <property type="entry name" value="NYD-SP28"/>
    <property type="match status" value="1"/>
</dbReference>
<comment type="function">
    <text evidence="12">Component of the nexin-dynein regulatory complex (N-DRC), a key regulator of ciliary/flagellar motility which maintains the alignment and integrity of the distal axoneme and regulates microtubule sliding in motile axonemes. Plays a critical role in the assembly of N-DRC and also stabilizes the assembly of multiple inner dynein arms and radial spokes. Coassembles with DRC1 to form a central scaffold needed for assembly of the N-DRC and its attachment to the outer doublet microtubules.</text>
</comment>
<comment type="caution">
    <text evidence="13">The sequence shown here is derived from an EMBL/GenBank/DDBJ whole genome shotgun (WGS) entry which is preliminary data.</text>
</comment>
<dbReference type="GO" id="GO:0003352">
    <property type="term" value="P:regulation of cilium movement"/>
    <property type="evidence" value="ECO:0007669"/>
    <property type="project" value="TreeGrafter"/>
</dbReference>
<gene>
    <name evidence="13" type="ORF">OFUS_LOCUS25191</name>
</gene>
<keyword evidence="14" id="KW-1185">Reference proteome</keyword>
<dbReference type="InterPro" id="IPR039750">
    <property type="entry name" value="DRC1/DRC2"/>
</dbReference>
<dbReference type="OrthoDB" id="7760980at2759"/>